<feature type="compositionally biased region" description="Acidic residues" evidence="1">
    <location>
        <begin position="160"/>
        <end position="170"/>
    </location>
</feature>
<name>N1PR52_DOTSN</name>
<evidence type="ECO:0000313" key="2">
    <source>
        <dbReference type="EMBL" id="EME45867.1"/>
    </source>
</evidence>
<organism evidence="2 3">
    <name type="scientific">Dothistroma septosporum (strain NZE10 / CBS 128990)</name>
    <name type="common">Red band needle blight fungus</name>
    <name type="synonym">Mycosphaerella pini</name>
    <dbReference type="NCBI Taxonomy" id="675120"/>
    <lineage>
        <taxon>Eukaryota</taxon>
        <taxon>Fungi</taxon>
        <taxon>Dikarya</taxon>
        <taxon>Ascomycota</taxon>
        <taxon>Pezizomycotina</taxon>
        <taxon>Dothideomycetes</taxon>
        <taxon>Dothideomycetidae</taxon>
        <taxon>Mycosphaerellales</taxon>
        <taxon>Mycosphaerellaceae</taxon>
        <taxon>Dothistroma</taxon>
    </lineage>
</organism>
<dbReference type="HOGENOM" id="CLU_1434416_0_0_1"/>
<feature type="region of interest" description="Disordered" evidence="1">
    <location>
        <begin position="139"/>
        <end position="173"/>
    </location>
</feature>
<dbReference type="AlphaFoldDB" id="N1PR52"/>
<proteinExistence type="predicted"/>
<evidence type="ECO:0000256" key="1">
    <source>
        <dbReference type="SAM" id="MobiDB-lite"/>
    </source>
</evidence>
<reference evidence="2 3" key="2">
    <citation type="journal article" date="2012" name="PLoS Pathog.">
        <title>Diverse lifestyles and strategies of plant pathogenesis encoded in the genomes of eighteen Dothideomycetes fungi.</title>
        <authorList>
            <person name="Ohm R.A."/>
            <person name="Feau N."/>
            <person name="Henrissat B."/>
            <person name="Schoch C.L."/>
            <person name="Horwitz B.A."/>
            <person name="Barry K.W."/>
            <person name="Condon B.J."/>
            <person name="Copeland A.C."/>
            <person name="Dhillon B."/>
            <person name="Glaser F."/>
            <person name="Hesse C.N."/>
            <person name="Kosti I."/>
            <person name="LaButti K."/>
            <person name="Lindquist E.A."/>
            <person name="Lucas S."/>
            <person name="Salamov A.A."/>
            <person name="Bradshaw R.E."/>
            <person name="Ciuffetti L."/>
            <person name="Hamelin R.C."/>
            <person name="Kema G.H.J."/>
            <person name="Lawrence C."/>
            <person name="Scott J.A."/>
            <person name="Spatafora J.W."/>
            <person name="Turgeon B.G."/>
            <person name="de Wit P.J.G.M."/>
            <person name="Zhong S."/>
            <person name="Goodwin S.B."/>
            <person name="Grigoriev I.V."/>
        </authorList>
    </citation>
    <scope>NUCLEOTIDE SEQUENCE [LARGE SCALE GENOMIC DNA]</scope>
    <source>
        <strain evidence="3">NZE10 / CBS 128990</strain>
    </source>
</reference>
<protein>
    <submittedName>
        <fullName evidence="2">Uncharacterized protein</fullName>
    </submittedName>
</protein>
<sequence>MALMNFTAEDPSTDLEIGKQSSQAQPSSTRLQMMNTLAGLADESPEASLGPRPTMARFVAGMGRARQAMSSSWPARVNQHNSDIAEATRVFISRDDYQSQKEQWRKIQQELRSAIEVVSIKHGEAVSELALKKAELATARAQPTHAGPLATPKATPNTEPIEDSDEEDEQSYVQHTHVVDYTMMTCKQS</sequence>
<gene>
    <name evidence="2" type="ORF">DOTSEDRAFT_71533</name>
</gene>
<keyword evidence="3" id="KW-1185">Reference proteome</keyword>
<feature type="region of interest" description="Disordered" evidence="1">
    <location>
        <begin position="1"/>
        <end position="29"/>
    </location>
</feature>
<dbReference type="EMBL" id="KB446538">
    <property type="protein sequence ID" value="EME45867.1"/>
    <property type="molecule type" value="Genomic_DNA"/>
</dbReference>
<feature type="compositionally biased region" description="Polar residues" evidence="1">
    <location>
        <begin position="19"/>
        <end position="29"/>
    </location>
</feature>
<dbReference type="Proteomes" id="UP000016933">
    <property type="component" value="Unassembled WGS sequence"/>
</dbReference>
<evidence type="ECO:0000313" key="3">
    <source>
        <dbReference type="Proteomes" id="UP000016933"/>
    </source>
</evidence>
<accession>N1PR52</accession>
<reference evidence="3" key="1">
    <citation type="journal article" date="2012" name="PLoS Genet.">
        <title>The genomes of the fungal plant pathogens Cladosporium fulvum and Dothistroma septosporum reveal adaptation to different hosts and lifestyles but also signatures of common ancestry.</title>
        <authorList>
            <person name="de Wit P.J.G.M."/>
            <person name="van der Burgt A."/>
            <person name="Oekmen B."/>
            <person name="Stergiopoulos I."/>
            <person name="Abd-Elsalam K.A."/>
            <person name="Aerts A.L."/>
            <person name="Bahkali A.H."/>
            <person name="Beenen H.G."/>
            <person name="Chettri P."/>
            <person name="Cox M.P."/>
            <person name="Datema E."/>
            <person name="de Vries R.P."/>
            <person name="Dhillon B."/>
            <person name="Ganley A.R."/>
            <person name="Griffiths S.A."/>
            <person name="Guo Y."/>
            <person name="Hamelin R.C."/>
            <person name="Henrissat B."/>
            <person name="Kabir M.S."/>
            <person name="Jashni M.K."/>
            <person name="Kema G."/>
            <person name="Klaubauf S."/>
            <person name="Lapidus A."/>
            <person name="Levasseur A."/>
            <person name="Lindquist E."/>
            <person name="Mehrabi R."/>
            <person name="Ohm R.A."/>
            <person name="Owen T.J."/>
            <person name="Salamov A."/>
            <person name="Schwelm A."/>
            <person name="Schijlen E."/>
            <person name="Sun H."/>
            <person name="van den Burg H.A."/>
            <person name="van Ham R.C.H.J."/>
            <person name="Zhang S."/>
            <person name="Goodwin S.B."/>
            <person name="Grigoriev I.V."/>
            <person name="Collemare J."/>
            <person name="Bradshaw R.E."/>
        </authorList>
    </citation>
    <scope>NUCLEOTIDE SEQUENCE [LARGE SCALE GENOMIC DNA]</scope>
    <source>
        <strain evidence="3">NZE10 / CBS 128990</strain>
    </source>
</reference>